<dbReference type="GO" id="GO:0048312">
    <property type="term" value="P:intracellular distribution of mitochondria"/>
    <property type="evidence" value="ECO:0007669"/>
    <property type="project" value="TreeGrafter"/>
</dbReference>
<dbReference type="SUPFAM" id="SSF52540">
    <property type="entry name" value="P-loop containing nucleoside triphosphate hydrolases"/>
    <property type="match status" value="1"/>
</dbReference>
<dbReference type="GO" id="GO:0005525">
    <property type="term" value="F:GTP binding"/>
    <property type="evidence" value="ECO:0007669"/>
    <property type="project" value="InterPro"/>
</dbReference>
<reference evidence="4" key="1">
    <citation type="journal article" date="2020" name="Phytopathology">
        <title>Genome sequence of the chestnut blight fungus Cryphonectria parasitica EP155: A fundamental resource for an archetypical invasive plant pathogen.</title>
        <authorList>
            <person name="Crouch J.A."/>
            <person name="Dawe A."/>
            <person name="Aerts A."/>
            <person name="Barry K."/>
            <person name="Churchill A.C.L."/>
            <person name="Grimwood J."/>
            <person name="Hillman B."/>
            <person name="Milgroom M.G."/>
            <person name="Pangilinan J."/>
            <person name="Smith M."/>
            <person name="Salamov A."/>
            <person name="Schmutz J."/>
            <person name="Yadav J."/>
            <person name="Grigoriev I.V."/>
            <person name="Nuss D."/>
        </authorList>
    </citation>
    <scope>NUCLEOTIDE SEQUENCE</scope>
    <source>
        <strain evidence="4">EP155</strain>
    </source>
</reference>
<keyword evidence="1" id="KW-0547">Nucleotide-binding</keyword>
<dbReference type="InterPro" id="IPR000375">
    <property type="entry name" value="Dynamin_stalk"/>
</dbReference>
<dbReference type="PANTHER" id="PTHR11566">
    <property type="entry name" value="DYNAMIN"/>
    <property type="match status" value="1"/>
</dbReference>
<dbReference type="GO" id="GO:0006897">
    <property type="term" value="P:endocytosis"/>
    <property type="evidence" value="ECO:0007669"/>
    <property type="project" value="TreeGrafter"/>
</dbReference>
<dbReference type="InterPro" id="IPR045063">
    <property type="entry name" value="Dynamin_N"/>
</dbReference>
<dbReference type="SMART" id="SM00053">
    <property type="entry name" value="DYNc"/>
    <property type="match status" value="1"/>
</dbReference>
<dbReference type="GO" id="GO:0005874">
    <property type="term" value="C:microtubule"/>
    <property type="evidence" value="ECO:0007669"/>
    <property type="project" value="TreeGrafter"/>
</dbReference>
<evidence type="ECO:0000313" key="4">
    <source>
        <dbReference type="EMBL" id="KAF3760087.1"/>
    </source>
</evidence>
<dbReference type="PROSITE" id="PS51388">
    <property type="entry name" value="GED"/>
    <property type="match status" value="1"/>
</dbReference>
<evidence type="ECO:0000256" key="1">
    <source>
        <dbReference type="ARBA" id="ARBA00022741"/>
    </source>
</evidence>
<protein>
    <recommendedName>
        <fullName evidence="3">GED domain-containing protein</fullName>
    </recommendedName>
</protein>
<dbReference type="EMBL" id="MU032354">
    <property type="protein sequence ID" value="KAF3760087.1"/>
    <property type="molecule type" value="Genomic_DNA"/>
</dbReference>
<dbReference type="OrthoDB" id="415706at2759"/>
<dbReference type="PRINTS" id="PR00195">
    <property type="entry name" value="DYNAMIN"/>
</dbReference>
<proteinExistence type="predicted"/>
<name>A0A9P4XR58_CRYP1</name>
<dbReference type="GeneID" id="63839029"/>
<dbReference type="GO" id="GO:0003924">
    <property type="term" value="F:GTPase activity"/>
    <property type="evidence" value="ECO:0007669"/>
    <property type="project" value="InterPro"/>
</dbReference>
<keyword evidence="2" id="KW-0342">GTP-binding</keyword>
<dbReference type="GO" id="GO:0005739">
    <property type="term" value="C:mitochondrion"/>
    <property type="evidence" value="ECO:0007669"/>
    <property type="project" value="TreeGrafter"/>
</dbReference>
<dbReference type="GO" id="GO:0000266">
    <property type="term" value="P:mitochondrial fission"/>
    <property type="evidence" value="ECO:0007669"/>
    <property type="project" value="TreeGrafter"/>
</dbReference>
<dbReference type="Proteomes" id="UP000803844">
    <property type="component" value="Unassembled WGS sequence"/>
</dbReference>
<dbReference type="InterPro" id="IPR027417">
    <property type="entry name" value="P-loop_NTPase"/>
</dbReference>
<dbReference type="AlphaFoldDB" id="A0A9P4XR58"/>
<dbReference type="GO" id="GO:0016020">
    <property type="term" value="C:membrane"/>
    <property type="evidence" value="ECO:0007669"/>
    <property type="project" value="TreeGrafter"/>
</dbReference>
<evidence type="ECO:0000259" key="3">
    <source>
        <dbReference type="PROSITE" id="PS51388"/>
    </source>
</evidence>
<dbReference type="RefSeq" id="XP_040771066.1">
    <property type="nucleotide sequence ID" value="XM_040921900.1"/>
</dbReference>
<feature type="domain" description="GED" evidence="3">
    <location>
        <begin position="552"/>
        <end position="643"/>
    </location>
</feature>
<comment type="caution">
    <text evidence="4">The sequence shown here is derived from an EMBL/GenBank/DDBJ whole genome shotgun (WGS) entry which is preliminary data.</text>
</comment>
<keyword evidence="5" id="KW-1185">Reference proteome</keyword>
<gene>
    <name evidence="4" type="ORF">M406DRAFT_343680</name>
</gene>
<dbReference type="Pfam" id="PF00350">
    <property type="entry name" value="Dynamin_N"/>
    <property type="match status" value="1"/>
</dbReference>
<dbReference type="Gene3D" id="1.20.120.1240">
    <property type="entry name" value="Dynamin, middle domain"/>
    <property type="match status" value="1"/>
</dbReference>
<sequence length="649" mass="73217">MERTEQRGELISSVLEAISGVSFPIKSNLCTRFPTKLVLRKTPRVGISILIVSDHSRSDSEKAGLSSFHAELESFDSLATLIENAKSAMSISMHGKAFSKNLLRVEISGSNHPYLTIVDLPSLIHSQTKNQIALDIELIQDVIKSYIKQSQNIILAVISAKNNFANQIILKLARTANVSEHHTLSIITKPDMLLAGSESEALYVSLARNQEIDFRLSWHVLKNMDSETSKGSLAQRSALEDSFFAQGIWRELPESILGVGQLHHRLSKVLLNHIISELLSLAQDIEGKRTSCQNELEKLSQPRGTLDEQQLYLLCISESFQRLDTETERGYQQRIRAVAQNLNENFSTHLGRKGHRRQILSYSVLPVVYVFEGITFLTRDDFIKHVQVKMYRFKGRELPGLFNPMIIADLFQDQASSWEGLACDHVRSVWKACKTFLRLVIEHIADVGISAALIQKFFEPAMAEILAALETNIGDVVKLHQIIHSITYNAEFTEIIQRVRANRKRAEYAAVVKRFFNVSTLQHASSQSSKLEELVETLVRETTELNMDRYAAIEALDCMEAYYKIAMKRFVDDVAVEIIEVQLVSILGDILFPSKVYKMDPTLLGAVAGESEEYRTLREQLKQQLEVLSKGAETCKRFVGNKFSSMAEA</sequence>
<dbReference type="InterPro" id="IPR022812">
    <property type="entry name" value="Dynamin"/>
</dbReference>
<dbReference type="GO" id="GO:0016559">
    <property type="term" value="P:peroxisome fission"/>
    <property type="evidence" value="ECO:0007669"/>
    <property type="project" value="TreeGrafter"/>
</dbReference>
<accession>A0A9P4XR58</accession>
<organism evidence="4 5">
    <name type="scientific">Cryphonectria parasitica (strain ATCC 38755 / EP155)</name>
    <dbReference type="NCBI Taxonomy" id="660469"/>
    <lineage>
        <taxon>Eukaryota</taxon>
        <taxon>Fungi</taxon>
        <taxon>Dikarya</taxon>
        <taxon>Ascomycota</taxon>
        <taxon>Pezizomycotina</taxon>
        <taxon>Sordariomycetes</taxon>
        <taxon>Sordariomycetidae</taxon>
        <taxon>Diaporthales</taxon>
        <taxon>Cryphonectriaceae</taxon>
        <taxon>Cryphonectria-Endothia species complex</taxon>
        <taxon>Cryphonectria</taxon>
    </lineage>
</organism>
<evidence type="ECO:0000313" key="5">
    <source>
        <dbReference type="Proteomes" id="UP000803844"/>
    </source>
</evidence>
<dbReference type="PANTHER" id="PTHR11566:SF21">
    <property type="entry name" value="DYNAMIN RELATED PROTEIN 1, ISOFORM A"/>
    <property type="match status" value="1"/>
</dbReference>
<dbReference type="InterPro" id="IPR001401">
    <property type="entry name" value="Dynamin_GTPase"/>
</dbReference>
<dbReference type="Pfam" id="PF01031">
    <property type="entry name" value="Dynamin_M"/>
    <property type="match status" value="1"/>
</dbReference>
<evidence type="ECO:0000256" key="2">
    <source>
        <dbReference type="ARBA" id="ARBA00023134"/>
    </source>
</evidence>
<dbReference type="InterPro" id="IPR020850">
    <property type="entry name" value="GED_dom"/>
</dbReference>
<dbReference type="Gene3D" id="3.40.50.300">
    <property type="entry name" value="P-loop containing nucleotide triphosphate hydrolases"/>
    <property type="match status" value="1"/>
</dbReference>
<dbReference type="CDD" id="cd08771">
    <property type="entry name" value="DLP_1"/>
    <property type="match status" value="1"/>
</dbReference>
<dbReference type="GO" id="GO:0008017">
    <property type="term" value="F:microtubule binding"/>
    <property type="evidence" value="ECO:0007669"/>
    <property type="project" value="TreeGrafter"/>
</dbReference>